<gene>
    <name evidence="1" type="ORF">CKAH01_19147</name>
</gene>
<comment type="caution">
    <text evidence="1">The sequence shown here is derived from an EMBL/GenBank/DDBJ whole genome shotgun (WGS) entry which is preliminary data.</text>
</comment>
<evidence type="ECO:0000313" key="2">
    <source>
        <dbReference type="Proteomes" id="UP001281614"/>
    </source>
</evidence>
<dbReference type="EMBL" id="VYYT01000759">
    <property type="protein sequence ID" value="KAK2729821.1"/>
    <property type="molecule type" value="Genomic_DNA"/>
</dbReference>
<reference evidence="1" key="1">
    <citation type="submission" date="2023-02" db="EMBL/GenBank/DDBJ databases">
        <title>Colletotrichum kahawae CIFC_Que2 genome sequencing and assembly.</title>
        <authorList>
            <person name="Baroncelli R."/>
        </authorList>
    </citation>
    <scope>NUCLEOTIDE SEQUENCE</scope>
    <source>
        <strain evidence="1">CIFC_Que2</strain>
    </source>
</reference>
<dbReference type="AlphaFoldDB" id="A0AAD9XYJ0"/>
<name>A0AAD9XYJ0_COLKA</name>
<evidence type="ECO:0000313" key="1">
    <source>
        <dbReference type="EMBL" id="KAK2729821.1"/>
    </source>
</evidence>
<proteinExistence type="predicted"/>
<keyword evidence="2" id="KW-1185">Reference proteome</keyword>
<protein>
    <submittedName>
        <fullName evidence="1">Uncharacterized protein</fullName>
    </submittedName>
</protein>
<organism evidence="1 2">
    <name type="scientific">Colletotrichum kahawae</name>
    <name type="common">Coffee berry disease fungus</name>
    <dbReference type="NCBI Taxonomy" id="34407"/>
    <lineage>
        <taxon>Eukaryota</taxon>
        <taxon>Fungi</taxon>
        <taxon>Dikarya</taxon>
        <taxon>Ascomycota</taxon>
        <taxon>Pezizomycotina</taxon>
        <taxon>Sordariomycetes</taxon>
        <taxon>Hypocreomycetidae</taxon>
        <taxon>Glomerellales</taxon>
        <taxon>Glomerellaceae</taxon>
        <taxon>Colletotrichum</taxon>
        <taxon>Colletotrichum gloeosporioides species complex</taxon>
    </lineage>
</organism>
<accession>A0AAD9XYJ0</accession>
<sequence>MLNSLRTTTTDGFSKPRTSLSSLKAYLNRRIRAPYPI</sequence>
<dbReference type="Proteomes" id="UP001281614">
    <property type="component" value="Unassembled WGS sequence"/>
</dbReference>